<dbReference type="Pfam" id="PF02866">
    <property type="entry name" value="Ldh_1_C"/>
    <property type="match status" value="1"/>
</dbReference>
<evidence type="ECO:0000313" key="10">
    <source>
        <dbReference type="Proteomes" id="UP001321700"/>
    </source>
</evidence>
<dbReference type="GO" id="GO:0030060">
    <property type="term" value="F:L-malate dehydrogenase (NAD+) activity"/>
    <property type="evidence" value="ECO:0007669"/>
    <property type="project" value="UniProtKB-EC"/>
</dbReference>
<dbReference type="NCBIfam" id="TIGR01759">
    <property type="entry name" value="MalateDH-SF1"/>
    <property type="match status" value="1"/>
</dbReference>
<name>A0ABU3KQV7_9BURK</name>
<dbReference type="PIRSF" id="PIRSF000102">
    <property type="entry name" value="Lac_mal_DH"/>
    <property type="match status" value="1"/>
</dbReference>
<dbReference type="PANTHER" id="PTHR23382">
    <property type="entry name" value="MALATE DEHYDROGENASE"/>
    <property type="match status" value="1"/>
</dbReference>
<feature type="binding site" evidence="6">
    <location>
        <position position="108"/>
    </location>
    <ligand>
        <name>NAD(+)</name>
        <dbReference type="ChEBI" id="CHEBI:57540"/>
    </ligand>
</feature>
<evidence type="ECO:0000256" key="2">
    <source>
        <dbReference type="ARBA" id="ARBA00009613"/>
    </source>
</evidence>
<dbReference type="RefSeq" id="WP_313875625.1">
    <property type="nucleotide sequence ID" value="NZ_JAVBIK010000001.1"/>
</dbReference>
<feature type="binding site" evidence="6">
    <location>
        <begin position="132"/>
        <end position="134"/>
    </location>
    <ligand>
        <name>NAD(+)</name>
        <dbReference type="ChEBI" id="CHEBI:57540"/>
    </ligand>
</feature>
<comment type="similarity">
    <text evidence="2 6">Belongs to the LDH/MDH superfamily. MDH type 2 family.</text>
</comment>
<proteinExistence type="inferred from homology"/>
<feature type="binding site" evidence="6">
    <location>
        <position position="95"/>
    </location>
    <ligand>
        <name>substrate</name>
    </ligand>
</feature>
<feature type="domain" description="Lactate/malate dehydrogenase C-terminal" evidence="8">
    <location>
        <begin position="160"/>
        <end position="325"/>
    </location>
</feature>
<dbReference type="InterPro" id="IPR022383">
    <property type="entry name" value="Lactate/malate_DH_C"/>
</dbReference>
<dbReference type="InterPro" id="IPR036291">
    <property type="entry name" value="NAD(P)-bd_dom_sf"/>
</dbReference>
<dbReference type="InterPro" id="IPR001557">
    <property type="entry name" value="L-lactate/malate_DH"/>
</dbReference>
<evidence type="ECO:0000259" key="8">
    <source>
        <dbReference type="Pfam" id="PF02866"/>
    </source>
</evidence>
<dbReference type="Proteomes" id="UP001321700">
    <property type="component" value="Unassembled WGS sequence"/>
</dbReference>
<dbReference type="InterPro" id="IPR010945">
    <property type="entry name" value="Malate_DH_type2"/>
</dbReference>
<dbReference type="Gene3D" id="3.90.110.10">
    <property type="entry name" value="Lactate dehydrogenase/glycoside hydrolase, family 4, C-terminal"/>
    <property type="match status" value="1"/>
</dbReference>
<keyword evidence="3 6" id="KW-0816">Tricarboxylic acid cycle</keyword>
<comment type="caution">
    <text evidence="9">The sequence shown here is derived from an EMBL/GenBank/DDBJ whole genome shotgun (WGS) entry which is preliminary data.</text>
</comment>
<accession>A0ABU3KQV7</accession>
<feature type="binding site" evidence="6">
    <location>
        <position position="115"/>
    </location>
    <ligand>
        <name>NAD(+)</name>
        <dbReference type="ChEBI" id="CHEBI:57540"/>
    </ligand>
</feature>
<feature type="binding site" evidence="6">
    <location>
        <begin position="12"/>
        <end position="18"/>
    </location>
    <ligand>
        <name>NAD(+)</name>
        <dbReference type="ChEBI" id="CHEBI:57540"/>
    </ligand>
</feature>
<keyword evidence="10" id="KW-1185">Reference proteome</keyword>
<evidence type="ECO:0000256" key="3">
    <source>
        <dbReference type="ARBA" id="ARBA00022532"/>
    </source>
</evidence>
<evidence type="ECO:0000256" key="5">
    <source>
        <dbReference type="ARBA" id="ARBA00023027"/>
    </source>
</evidence>
<dbReference type="EMBL" id="JAVBIK010000001">
    <property type="protein sequence ID" value="MDT7519983.1"/>
    <property type="molecule type" value="Genomic_DNA"/>
</dbReference>
<evidence type="ECO:0000259" key="7">
    <source>
        <dbReference type="Pfam" id="PF00056"/>
    </source>
</evidence>
<feature type="binding site" evidence="6">
    <location>
        <position position="101"/>
    </location>
    <ligand>
        <name>substrate</name>
    </ligand>
</feature>
<feature type="domain" description="Lactate/malate dehydrogenase N-terminal" evidence="7">
    <location>
        <begin position="6"/>
        <end position="155"/>
    </location>
</feature>
<dbReference type="CDD" id="cd01338">
    <property type="entry name" value="MDH_chloroplast-like"/>
    <property type="match status" value="1"/>
</dbReference>
<dbReference type="SUPFAM" id="SSF51735">
    <property type="entry name" value="NAD(P)-binding Rossmann-fold domains"/>
    <property type="match status" value="1"/>
</dbReference>
<evidence type="ECO:0000256" key="6">
    <source>
        <dbReference type="HAMAP-Rule" id="MF_01517"/>
    </source>
</evidence>
<comment type="function">
    <text evidence="1 6">Catalyzes the reversible oxidation of malate to oxaloacetate.</text>
</comment>
<comment type="catalytic activity">
    <reaction evidence="6">
        <text>(S)-malate + NAD(+) = oxaloacetate + NADH + H(+)</text>
        <dbReference type="Rhea" id="RHEA:21432"/>
        <dbReference type="ChEBI" id="CHEBI:15378"/>
        <dbReference type="ChEBI" id="CHEBI:15589"/>
        <dbReference type="ChEBI" id="CHEBI:16452"/>
        <dbReference type="ChEBI" id="CHEBI:57540"/>
        <dbReference type="ChEBI" id="CHEBI:57945"/>
        <dbReference type="EC" id="1.1.1.37"/>
    </reaction>
</comment>
<gene>
    <name evidence="6" type="primary">mdh</name>
    <name evidence="9" type="ORF">RAE19_14900</name>
</gene>
<evidence type="ECO:0000256" key="4">
    <source>
        <dbReference type="ARBA" id="ARBA00023002"/>
    </source>
</evidence>
<evidence type="ECO:0000313" key="9">
    <source>
        <dbReference type="EMBL" id="MDT7519983.1"/>
    </source>
</evidence>
<dbReference type="Gene3D" id="3.40.50.720">
    <property type="entry name" value="NAD(P)-binding Rossmann-like Domain"/>
    <property type="match status" value="1"/>
</dbReference>
<protein>
    <recommendedName>
        <fullName evidence="6">Malate dehydrogenase</fullName>
        <ecNumber evidence="6">1.1.1.37</ecNumber>
    </recommendedName>
</protein>
<dbReference type="SUPFAM" id="SSF56327">
    <property type="entry name" value="LDH C-terminal domain-like"/>
    <property type="match status" value="1"/>
</dbReference>
<keyword evidence="5 6" id="KW-0520">NAD</keyword>
<dbReference type="Pfam" id="PF00056">
    <property type="entry name" value="Ldh_1_N"/>
    <property type="match status" value="1"/>
</dbReference>
<organism evidence="9 10">
    <name type="scientific">Rhodoferax potami</name>
    <dbReference type="NCBI Taxonomy" id="3068338"/>
    <lineage>
        <taxon>Bacteria</taxon>
        <taxon>Pseudomonadati</taxon>
        <taxon>Pseudomonadota</taxon>
        <taxon>Betaproteobacteria</taxon>
        <taxon>Burkholderiales</taxon>
        <taxon>Comamonadaceae</taxon>
        <taxon>Rhodoferax</taxon>
    </lineage>
</organism>
<keyword evidence="4 6" id="KW-0560">Oxidoreductase</keyword>
<evidence type="ECO:0000256" key="1">
    <source>
        <dbReference type="ARBA" id="ARBA00003966"/>
    </source>
</evidence>
<feature type="binding site" evidence="6">
    <location>
        <position position="134"/>
    </location>
    <ligand>
        <name>substrate</name>
    </ligand>
</feature>
<sequence length="328" mass="35114">MSKKPVRVAVTGAAGQIGYALLFRIASGEMLGKDQPVILQLLEIPDEKAQNALKGVIMELEDCAFPLLVGIEAHSDPMKAFKDTDYALLVGSRPRGPGMERAELLAINGAIFTTQGKALNAVASRDVRVLVVGNPANTNAYIAMKAAPDLPAKNFTAMLRLDHNRAASQLAAKTGKAVADIENLAVWGNHSPTMYADYRFATIAGQSVKDMINDETWNRETFLPTVGKRGAAIIAARGLSSAASAANAAIDHMRDWALGTNGKWVTMGIPSNGEYGIPKEVMFGYPVTCANGEYKIVEGLEIDAFSQECINKTLAELQGEQDGVKHLL</sequence>
<dbReference type="EC" id="1.1.1.37" evidence="6"/>
<dbReference type="NCBIfam" id="NF003916">
    <property type="entry name" value="PRK05442.1"/>
    <property type="match status" value="1"/>
</dbReference>
<dbReference type="InterPro" id="IPR001236">
    <property type="entry name" value="Lactate/malate_DH_N"/>
</dbReference>
<dbReference type="InterPro" id="IPR015955">
    <property type="entry name" value="Lactate_DH/Glyco_Ohase_4_C"/>
</dbReference>
<dbReference type="HAMAP" id="MF_01517">
    <property type="entry name" value="Malate_dehydrog_2"/>
    <property type="match status" value="1"/>
</dbReference>
<feature type="binding site" evidence="6">
    <location>
        <position position="165"/>
    </location>
    <ligand>
        <name>substrate</name>
    </ligand>
</feature>
<reference evidence="9 10" key="1">
    <citation type="submission" date="2023-08" db="EMBL/GenBank/DDBJ databases">
        <title>Rhodoferax potami sp. nov. and Rhodoferax mekongensis sp. nov., isolated from the Mekong River in Thailand.</title>
        <authorList>
            <person name="Kitikhun S."/>
            <person name="Charoenyingcharoen P."/>
            <person name="Siriarchawattana P."/>
            <person name="Likhitrattanapisal S."/>
            <person name="Nilsakha T."/>
            <person name="Chanpet A."/>
            <person name="Rattanawaree P."/>
            <person name="Ingsriswang S."/>
        </authorList>
    </citation>
    <scope>NUCLEOTIDE SEQUENCE [LARGE SCALE GENOMIC DNA]</scope>
    <source>
        <strain evidence="9 10">TBRC 17660</strain>
    </source>
</reference>
<feature type="active site" description="Proton acceptor" evidence="6">
    <location>
        <position position="190"/>
    </location>
</feature>